<dbReference type="PATRIC" id="fig|999432.5.peg.2326"/>
<dbReference type="PANTHER" id="PTHR10578:SF107">
    <property type="entry name" value="2-HYDROXYACID OXIDASE 1"/>
    <property type="match status" value="1"/>
</dbReference>
<dbReference type="EMBL" id="AGDV01000021">
    <property type="protein sequence ID" value="EMB30554.1"/>
    <property type="molecule type" value="Genomic_DNA"/>
</dbReference>
<dbReference type="InterPro" id="IPR013785">
    <property type="entry name" value="Aldolase_TIM"/>
</dbReference>
<name>A0A0E2E226_TREDN</name>
<reference evidence="5" key="1">
    <citation type="submission" date="2012-01" db="EMBL/GenBank/DDBJ databases">
        <title>The Genome Sequence of Treponema denticola H-22.</title>
        <authorList>
            <consortium name="The Broad Institute Genome Sequencing Platform"/>
            <person name="Earl A."/>
            <person name="Ward D."/>
            <person name="Feldgarden M."/>
            <person name="Gevers D."/>
            <person name="Blanton J.M."/>
            <person name="Fenno C.J."/>
            <person name="Baranova O.V."/>
            <person name="Mathney J."/>
            <person name="Dewhirst F.E."/>
            <person name="Izard J."/>
            <person name="Young S.K."/>
            <person name="Zeng Q."/>
            <person name="Gargeya S."/>
            <person name="Fitzgerald M."/>
            <person name="Haas B."/>
            <person name="Abouelleil A."/>
            <person name="Alvarado L."/>
            <person name="Arachchi H.M."/>
            <person name="Berlin A."/>
            <person name="Chapman S.B."/>
            <person name="Gearin G."/>
            <person name="Goldberg J."/>
            <person name="Griggs A."/>
            <person name="Gujja S."/>
            <person name="Hansen M."/>
            <person name="Heiman D."/>
            <person name="Howarth C."/>
            <person name="Larimer J."/>
            <person name="Lui A."/>
            <person name="MacDonald P.J.P."/>
            <person name="McCowen C."/>
            <person name="Montmayeur A."/>
            <person name="Murphy C."/>
            <person name="Neiman D."/>
            <person name="Pearson M."/>
            <person name="Priest M."/>
            <person name="Roberts A."/>
            <person name="Saif S."/>
            <person name="Shea T."/>
            <person name="Sisk P."/>
            <person name="Stolte C."/>
            <person name="Sykes S."/>
            <person name="Wortman J."/>
            <person name="Nusbaum C."/>
            <person name="Birren B."/>
        </authorList>
    </citation>
    <scope>NUCLEOTIDE SEQUENCE [LARGE SCALE GENOMIC DNA]</scope>
    <source>
        <strain evidence="5">H-22</strain>
    </source>
</reference>
<evidence type="ECO:0000313" key="5">
    <source>
        <dbReference type="EMBL" id="EMB30554.1"/>
    </source>
</evidence>
<evidence type="ECO:0000256" key="3">
    <source>
        <dbReference type="ARBA" id="ARBA00022643"/>
    </source>
</evidence>
<dbReference type="PANTHER" id="PTHR10578">
    <property type="entry name" value="S -2-HYDROXY-ACID OXIDASE-RELATED"/>
    <property type="match status" value="1"/>
</dbReference>
<comment type="caution">
    <text evidence="5">The sequence shown here is derived from an EMBL/GenBank/DDBJ whole genome shotgun (WGS) entry which is preliminary data.</text>
</comment>
<dbReference type="HOGENOM" id="CLU_020639_6_0_12"/>
<dbReference type="AlphaFoldDB" id="A0A0E2E226"/>
<feature type="domain" description="FMN-dependent dehydrogenase" evidence="4">
    <location>
        <begin position="154"/>
        <end position="290"/>
    </location>
</feature>
<proteinExistence type="predicted"/>
<dbReference type="Proteomes" id="UP000011705">
    <property type="component" value="Chromosome"/>
</dbReference>
<dbReference type="SUPFAM" id="SSF51395">
    <property type="entry name" value="FMN-linked oxidoreductases"/>
    <property type="match status" value="1"/>
</dbReference>
<dbReference type="InterPro" id="IPR000262">
    <property type="entry name" value="FMN-dep_DH"/>
</dbReference>
<sequence>MTVNKKYKCRLCKECNGKACIGELPGMGGVFESANFILNCAEWKNYYTSDSYPLPRLRLAPMTGAVENVGYEDERQFYFDLIRSSVKAGLALSIGDGYPDLKLFSGIEALRDVKKKGAVFLKPYPQMKLFERIEASMESAEIIGVDTDAYNIVTMRNLVHLEKKSAKDLAALKKYAKLPFAVKGIFTSYDIEVVKELKPDIAIISNHGGRIETDRGSVAAFVNSHLKEIKKYSGEVWADGGLRKREDFMAASSLGIEEVLIGRPCITALLRDRENGIKNFIDSILGKDLNKEACGSLGSGPLRSFEKP</sequence>
<dbReference type="Gene3D" id="3.20.20.70">
    <property type="entry name" value="Aldolase class I"/>
    <property type="match status" value="1"/>
</dbReference>
<dbReference type="Pfam" id="PF01070">
    <property type="entry name" value="FMN_dh"/>
    <property type="match status" value="1"/>
</dbReference>
<evidence type="ECO:0000256" key="1">
    <source>
        <dbReference type="ARBA" id="ARBA00001917"/>
    </source>
</evidence>
<comment type="cofactor">
    <cofactor evidence="1">
        <name>FMN</name>
        <dbReference type="ChEBI" id="CHEBI:58210"/>
    </cofactor>
</comment>
<evidence type="ECO:0000259" key="4">
    <source>
        <dbReference type="Pfam" id="PF01070"/>
    </source>
</evidence>
<dbReference type="RefSeq" id="WP_002685662.1">
    <property type="nucleotide sequence ID" value="NZ_CM001795.1"/>
</dbReference>
<gene>
    <name evidence="5" type="ORF">HMPREF9726_02239</name>
</gene>
<keyword evidence="3" id="KW-0288">FMN</keyword>
<protein>
    <recommendedName>
        <fullName evidence="4">FMN-dependent dehydrogenase domain-containing protein</fullName>
    </recommendedName>
</protein>
<dbReference type="GO" id="GO:0016491">
    <property type="term" value="F:oxidoreductase activity"/>
    <property type="evidence" value="ECO:0007669"/>
    <property type="project" value="InterPro"/>
</dbReference>
<evidence type="ECO:0000256" key="2">
    <source>
        <dbReference type="ARBA" id="ARBA00022630"/>
    </source>
</evidence>
<keyword evidence="2" id="KW-0285">Flavoprotein</keyword>
<organism evidence="5">
    <name type="scientific">Treponema denticola H-22</name>
    <dbReference type="NCBI Taxonomy" id="999432"/>
    <lineage>
        <taxon>Bacteria</taxon>
        <taxon>Pseudomonadati</taxon>
        <taxon>Spirochaetota</taxon>
        <taxon>Spirochaetia</taxon>
        <taxon>Spirochaetales</taxon>
        <taxon>Treponemataceae</taxon>
        <taxon>Treponema</taxon>
    </lineage>
</organism>
<accession>A0A0E2E226</accession>